<protein>
    <submittedName>
        <fullName evidence="2">Uncharacterized protein</fullName>
    </submittedName>
</protein>
<gene>
    <name evidence="2" type="ORF">ARTHRO_61227</name>
</gene>
<feature type="region of interest" description="Disordered" evidence="1">
    <location>
        <begin position="1"/>
        <end position="46"/>
    </location>
</feature>
<organism evidence="2 3">
    <name type="scientific">Limnospira indica PCC 8005</name>
    <dbReference type="NCBI Taxonomy" id="376219"/>
    <lineage>
        <taxon>Bacteria</taxon>
        <taxon>Bacillati</taxon>
        <taxon>Cyanobacteriota</taxon>
        <taxon>Cyanophyceae</taxon>
        <taxon>Oscillatoriophycideae</taxon>
        <taxon>Oscillatoriales</taxon>
        <taxon>Sirenicapillariaceae</taxon>
        <taxon>Limnospira</taxon>
    </lineage>
</organism>
<feature type="compositionally biased region" description="Basic and acidic residues" evidence="1">
    <location>
        <begin position="18"/>
        <end position="31"/>
    </location>
</feature>
<proteinExistence type="predicted"/>
<keyword evidence="3" id="KW-1185">Reference proteome</keyword>
<accession>A0A9P1KM77</accession>
<dbReference type="RefSeq" id="WP_006623237.1">
    <property type="nucleotide sequence ID" value="NZ_FO818640.1"/>
</dbReference>
<evidence type="ECO:0000256" key="1">
    <source>
        <dbReference type="SAM" id="MobiDB-lite"/>
    </source>
</evidence>
<dbReference type="Proteomes" id="UP000032946">
    <property type="component" value="Chromosome"/>
</dbReference>
<dbReference type="EMBL" id="FO818640">
    <property type="protein sequence ID" value="CDM98626.1"/>
    <property type="molecule type" value="Genomic_DNA"/>
</dbReference>
<dbReference type="AlphaFoldDB" id="A0A9P1KM77"/>
<name>A0A9P1KM77_9CYAN</name>
<evidence type="ECO:0000313" key="3">
    <source>
        <dbReference type="Proteomes" id="UP000032946"/>
    </source>
</evidence>
<sequence>MDKEHEKEQTLSASDSQRFVRGEEEGCHNDIDGNSGQVVGSDGYRVDSEPFRTDRANCQGDYFQPGGCHHLGTGGKILDLLEELFAGFDSYVKSHEARLEQRLLANREYQSQMKEQMEKIRQEVLQQVSE</sequence>
<reference evidence="2 3" key="1">
    <citation type="submission" date="2014-02" db="EMBL/GenBank/DDBJ databases">
        <authorList>
            <person name="Genoscope - CEA"/>
        </authorList>
    </citation>
    <scope>NUCLEOTIDE SEQUENCE [LARGE SCALE GENOMIC DNA]</scope>
    <source>
        <strain evidence="2 3">PCC 8005</strain>
    </source>
</reference>
<evidence type="ECO:0000313" key="2">
    <source>
        <dbReference type="EMBL" id="CDM98626.1"/>
    </source>
</evidence>